<keyword evidence="12" id="KW-0843">Virulence</keyword>
<keyword evidence="7" id="KW-0433">Leucine-rich repeat</keyword>
<gene>
    <name evidence="16" type="ORF">RAH46_22645</name>
</gene>
<organism evidence="16 17">
    <name type="scientific">Pseudomonas entomophila</name>
    <dbReference type="NCBI Taxonomy" id="312306"/>
    <lineage>
        <taxon>Bacteria</taxon>
        <taxon>Pseudomonadati</taxon>
        <taxon>Pseudomonadota</taxon>
        <taxon>Gammaproteobacteria</taxon>
        <taxon>Pseudomonadales</taxon>
        <taxon>Pseudomonadaceae</taxon>
        <taxon>Pseudomonas</taxon>
    </lineage>
</organism>
<evidence type="ECO:0000256" key="2">
    <source>
        <dbReference type="ARBA" id="ARBA00004192"/>
    </source>
</evidence>
<dbReference type="GeneID" id="32804476"/>
<keyword evidence="11 14" id="KW-0832">Ubl conjugation</keyword>
<dbReference type="InterPro" id="IPR001611">
    <property type="entry name" value="Leu-rich_rpt"/>
</dbReference>
<dbReference type="Pfam" id="PF00560">
    <property type="entry name" value="LRR_1"/>
    <property type="match status" value="1"/>
</dbReference>
<evidence type="ECO:0000256" key="12">
    <source>
        <dbReference type="ARBA" id="ARBA00023026"/>
    </source>
</evidence>
<evidence type="ECO:0000256" key="14">
    <source>
        <dbReference type="PROSITE-ProRule" id="PRU01398"/>
    </source>
</evidence>
<dbReference type="InterPro" id="IPR046673">
    <property type="entry name" value="ToxA_N"/>
</dbReference>
<dbReference type="Pfam" id="PF14496">
    <property type="entry name" value="NEL"/>
    <property type="match status" value="1"/>
</dbReference>
<evidence type="ECO:0000256" key="7">
    <source>
        <dbReference type="ARBA" id="ARBA00022614"/>
    </source>
</evidence>
<keyword evidence="8 14" id="KW-0808">Transferase</keyword>
<dbReference type="PANTHER" id="PTHR47114:SF2">
    <property type="entry name" value="OLIGODENDROCYTE-MYELIN GLYCOPROTEIN"/>
    <property type="match status" value="1"/>
</dbReference>
<keyword evidence="13 14" id="KW-1035">Host cytoplasm</keyword>
<evidence type="ECO:0000256" key="3">
    <source>
        <dbReference type="ARBA" id="ARBA00004613"/>
    </source>
</evidence>
<dbReference type="Gene3D" id="1.20.58.360">
    <property type="entry name" value="Shigella T3SS effector IpaH defines"/>
    <property type="match status" value="1"/>
</dbReference>
<dbReference type="SUPFAM" id="SSF52058">
    <property type="entry name" value="L domain-like"/>
    <property type="match status" value="1"/>
</dbReference>
<protein>
    <recommendedName>
        <fullName evidence="5">RING-type E3 ubiquitin transferase</fullName>
        <ecNumber evidence="5">2.3.2.27</ecNumber>
    </recommendedName>
</protein>
<accession>A0ABY9QN33</accession>
<keyword evidence="6 14" id="KW-0964">Secreted</keyword>
<comment type="similarity">
    <text evidence="4 14">Belongs to the LRR-containing bacterial E3 ligase family.</text>
</comment>
<feature type="active site" description="Glycyl thioester intermediate" evidence="14">
    <location>
        <position position="1175"/>
    </location>
</feature>
<comment type="catalytic activity">
    <reaction evidence="1">
        <text>S-ubiquitinyl-[E2 ubiquitin-conjugating enzyme]-L-cysteine + [acceptor protein]-L-lysine = [E2 ubiquitin-conjugating enzyme]-L-cysteine + N(6)-ubiquitinyl-[acceptor protein]-L-lysine.</text>
        <dbReference type="EC" id="2.3.2.27"/>
    </reaction>
</comment>
<evidence type="ECO:0000256" key="5">
    <source>
        <dbReference type="ARBA" id="ARBA00012483"/>
    </source>
</evidence>
<evidence type="ECO:0000256" key="1">
    <source>
        <dbReference type="ARBA" id="ARBA00000900"/>
    </source>
</evidence>
<evidence type="ECO:0000256" key="11">
    <source>
        <dbReference type="ARBA" id="ARBA00022843"/>
    </source>
</evidence>
<evidence type="ECO:0000256" key="4">
    <source>
        <dbReference type="ARBA" id="ARBA00009868"/>
    </source>
</evidence>
<dbReference type="PROSITE" id="PS52053">
    <property type="entry name" value="NEL"/>
    <property type="match status" value="1"/>
</dbReference>
<dbReference type="SMART" id="SM00369">
    <property type="entry name" value="LRR_TYP"/>
    <property type="match status" value="3"/>
</dbReference>
<dbReference type="Pfam" id="PF13855">
    <property type="entry name" value="LRR_8"/>
    <property type="match status" value="1"/>
</dbReference>
<dbReference type="Proteomes" id="UP001183127">
    <property type="component" value="Chromosome"/>
</dbReference>
<dbReference type="Pfam" id="PF20178">
    <property type="entry name" value="ToxA_N"/>
    <property type="match status" value="1"/>
</dbReference>
<evidence type="ECO:0000313" key="17">
    <source>
        <dbReference type="Proteomes" id="UP001183127"/>
    </source>
</evidence>
<dbReference type="RefSeq" id="WP_011532509.1">
    <property type="nucleotide sequence ID" value="NZ_CP132921.1"/>
</dbReference>
<dbReference type="InterPro" id="IPR051071">
    <property type="entry name" value="LRR-bact_E3_ubiq_ligases"/>
</dbReference>
<keyword evidence="9" id="KW-0677">Repeat</keyword>
<name>A0ABY9QN33_9PSED</name>
<evidence type="ECO:0000256" key="13">
    <source>
        <dbReference type="ARBA" id="ARBA00023200"/>
    </source>
</evidence>
<dbReference type="PANTHER" id="PTHR47114">
    <property type="match status" value="1"/>
</dbReference>
<dbReference type="PROSITE" id="PS51450">
    <property type="entry name" value="LRR"/>
    <property type="match status" value="2"/>
</dbReference>
<dbReference type="EC" id="2.3.2.27" evidence="5"/>
<dbReference type="EMBL" id="CP132921">
    <property type="protein sequence ID" value="WMW05091.1"/>
    <property type="molecule type" value="Genomic_DNA"/>
</dbReference>
<dbReference type="InterPro" id="IPR003591">
    <property type="entry name" value="Leu-rich_rpt_typical-subtyp"/>
</dbReference>
<proteinExistence type="inferred from homology"/>
<evidence type="ECO:0000256" key="9">
    <source>
        <dbReference type="ARBA" id="ARBA00022737"/>
    </source>
</evidence>
<comment type="subcellular location">
    <subcellularLocation>
        <location evidence="2">Host cytoplasm</location>
    </subcellularLocation>
    <subcellularLocation>
        <location evidence="3">Secreted</location>
    </subcellularLocation>
</comment>
<dbReference type="InterPro" id="IPR032675">
    <property type="entry name" value="LRR_dom_sf"/>
</dbReference>
<dbReference type="Gene3D" id="3.80.10.10">
    <property type="entry name" value="Ribonuclease Inhibitor"/>
    <property type="match status" value="1"/>
</dbReference>
<reference evidence="16 17" key="1">
    <citation type="submission" date="2023-08" db="EMBL/GenBank/DDBJ databases">
        <title>Complete Genome Sequence of Pseudomonas entomophila TVIN A01.</title>
        <authorList>
            <person name="Shelke T."/>
            <person name="Mahar N.S."/>
            <person name="Gupta I."/>
            <person name="Gupta V."/>
        </authorList>
    </citation>
    <scope>NUCLEOTIDE SEQUENCE [LARGE SCALE GENOMIC DNA]</scope>
    <source>
        <strain evidence="16 17">TVIN-A01</strain>
    </source>
</reference>
<comment type="PTM">
    <text evidence="14">Ubiquitinated in the presence of host E1 ubiquitin-activating enzyme, E2 ubiquitin-conjugating enzyme and ubiquitin.</text>
</comment>
<keyword evidence="17" id="KW-1185">Reference proteome</keyword>
<keyword evidence="10 14" id="KW-0833">Ubl conjugation pathway</keyword>
<evidence type="ECO:0000259" key="15">
    <source>
        <dbReference type="PROSITE" id="PS52053"/>
    </source>
</evidence>
<evidence type="ECO:0000256" key="8">
    <source>
        <dbReference type="ARBA" id="ARBA00022679"/>
    </source>
</evidence>
<dbReference type="InterPro" id="IPR029487">
    <property type="entry name" value="NEL_dom"/>
</dbReference>
<feature type="domain" description="NEL" evidence="15">
    <location>
        <begin position="1088"/>
        <end position="1377"/>
    </location>
</feature>
<sequence>MSVHEIAPDSIDALIAKRLPAWMQTASLSRLQALHRALKAQQKSAQKMRELMASVPALDDFAEPLLKQAVLEQLKVDIDMRTSSVRIVQSSYYPTLINSAPHLRSRHVSSQPLLAAALHNYTEEETYGDLLRDATFLDASNNRLKIEFTGFAQLCRSLDLGGQYQALLKRCLQPSVTTAQSTVHEQMEEDLRARLEVAVRRAILEASIDERAYLQLLPLCSPQPIVPGDTAVLTCRQLNVLGKRVEGVVTLEVREKAADSVTGVISWIPDDPLQSVQHHESWAALYATLAKRFRQKDYVEFFMRFIRERDRPSFTKALNALLKDTDSHKAIELDGRHTAVDGTLFAYLRQLRIEKILDDARMLAVPTDDEDIAARRVRLDLYVESGLTLLNLAGLFVPVLGQVMLGVAAVQIANEVYEGYEAWTLGDRQAALQHMFGVAENVAVGALIATGGIAVGKVLERVPFVDGLAPIVTDAGHLKVHSEPPAHEWSGTGRLMREFGSELSTVTDEQAIRLAENTGFAEEHLRLLHLEQGAAPARLLDAWERYQIHEALPALRDETLEVEVRSRQVADTPEVALLKRDFPGLSSRGAKEIVERASSAQLKDLLDKRRVPMSLAEQAHWFLRDTRVDRAIAGLRQASAANQGTERLALGLVDQLAPWPQTLRLEVRAGSSEGPVRVKIGSEEAAAQDVICIVRGEEGYLAGDGQGLPLMQATVQDTLLQAVLLTLEPSQKLLLGNAALDEQALIDKLVQAASEKRDQVASLIGQVAVGEGIRPLTRFADGRLGYPLNVRVTSSLQASRRGIQQIYPTFDNAQLERYIEDLLARRVDPWLHYNRLQRQLARLRETLQAWQGAGRGVLDKLRRRRVASALRRCWRRKSSTLGDGGHWLLIRGEHVGSLPSLPTGVTYPHVTRLTLRDMDLDLLDADFLERFPELQELDLRYNQLSEVPAGIEQLVSLRYLRLGHNRIVMSSAGNRRLQTLLNLRELDLSHNPLGRAPDVDGLRHLRHLSLNAAELDTLPERVEQLPWQGIADLRNNSIQHVRQDLHNMRLRLQRMVLHDNPLDESSQALVNMAASEPHNLRPVGHQLIDKAARERWLAGSTGKIRSRREAQWLRLREDPESTDLFQFIADFAETSDFRQHADFYRRRIWRMLDACARNTELRTILFTQAGGTRTCEDRLLLILSELETTLYVERLAAGQNLAEREVALVKAGQGLYRLDEVNSIAARKVNMLERKGGDVDPIEVYLAYRTHLAESLGLPGQPDGMYYLTDSRVTPGDLNTAMLQVLREETPERLSAALSERPFWDRYVHVRYPEQVDALVAALDEQLTHAELLSEQMYLVQSDALRTQYETSLQALRLKLAQEAYARFLVPAAVTEG</sequence>
<evidence type="ECO:0000256" key="10">
    <source>
        <dbReference type="ARBA" id="ARBA00022786"/>
    </source>
</evidence>
<evidence type="ECO:0000256" key="6">
    <source>
        <dbReference type="ARBA" id="ARBA00022525"/>
    </source>
</evidence>
<evidence type="ECO:0000313" key="16">
    <source>
        <dbReference type="EMBL" id="WMW05091.1"/>
    </source>
</evidence>